<comment type="caution">
    <text evidence="2">The sequence shown here is derived from an EMBL/GenBank/DDBJ whole genome shotgun (WGS) entry which is preliminary data.</text>
</comment>
<gene>
    <name evidence="2" type="ORF">J8H85_14255</name>
</gene>
<reference evidence="2 3" key="1">
    <citation type="submission" date="2021-04" db="EMBL/GenBank/DDBJ databases">
        <title>Mariniflexile gromovii gen. nov., sp. nov., a gliding bacterium isolated from the sea urchin Strongylocentrotus intermedius.</title>
        <authorList>
            <person name="Ko S."/>
            <person name="Le V."/>
            <person name="Ahn C.-Y."/>
            <person name="Oh H.-M."/>
        </authorList>
    </citation>
    <scope>NUCLEOTIDE SEQUENCE [LARGE SCALE GENOMIC DNA]</scope>
    <source>
        <strain evidence="2 3">KCTC 12570</strain>
    </source>
</reference>
<organism evidence="2 3">
    <name type="scientific">Mariniflexile gromovii</name>
    <dbReference type="NCBI Taxonomy" id="362523"/>
    <lineage>
        <taxon>Bacteria</taxon>
        <taxon>Pseudomonadati</taxon>
        <taxon>Bacteroidota</taxon>
        <taxon>Flavobacteriia</taxon>
        <taxon>Flavobacteriales</taxon>
        <taxon>Flavobacteriaceae</taxon>
        <taxon>Mariniflexile</taxon>
    </lineage>
</organism>
<feature type="transmembrane region" description="Helical" evidence="1">
    <location>
        <begin position="6"/>
        <end position="25"/>
    </location>
</feature>
<keyword evidence="1" id="KW-0812">Transmembrane</keyword>
<evidence type="ECO:0000313" key="2">
    <source>
        <dbReference type="EMBL" id="MBP0904998.1"/>
    </source>
</evidence>
<keyword evidence="3" id="KW-1185">Reference proteome</keyword>
<evidence type="ECO:0000256" key="1">
    <source>
        <dbReference type="SAM" id="Phobius"/>
    </source>
</evidence>
<keyword evidence="1" id="KW-1133">Transmembrane helix</keyword>
<feature type="transmembrane region" description="Helical" evidence="1">
    <location>
        <begin position="37"/>
        <end position="53"/>
    </location>
</feature>
<dbReference type="RefSeq" id="WP_209655887.1">
    <property type="nucleotide sequence ID" value="NZ_JAGJCB010000015.1"/>
</dbReference>
<dbReference type="EMBL" id="JAGJCB010000015">
    <property type="protein sequence ID" value="MBP0904998.1"/>
    <property type="molecule type" value="Genomic_DNA"/>
</dbReference>
<proteinExistence type="predicted"/>
<feature type="transmembrane region" description="Helical" evidence="1">
    <location>
        <begin position="84"/>
        <end position="104"/>
    </location>
</feature>
<feature type="transmembrane region" description="Helical" evidence="1">
    <location>
        <begin position="120"/>
        <end position="140"/>
    </location>
</feature>
<keyword evidence="1" id="KW-0472">Membrane</keyword>
<sequence length="144" mass="16544">MIKKLSISNILFFVITMVIFVTSLTQKIYFVEGSNDSDAMSGFLALLLGWYYMFDLRVIPWLANPLLFLSFIFTSTYKIKKAKIVGIIAFIFSLSFLLFDKILVNEGGFEKEIIGYGSGYWLWVFSMFINVVGIFISEYLNSDN</sequence>
<name>A0ABS4BWN3_9FLAO</name>
<evidence type="ECO:0000313" key="3">
    <source>
        <dbReference type="Proteomes" id="UP000670776"/>
    </source>
</evidence>
<dbReference type="Proteomes" id="UP000670776">
    <property type="component" value="Unassembled WGS sequence"/>
</dbReference>
<protein>
    <submittedName>
        <fullName evidence="2">Uncharacterized protein</fullName>
    </submittedName>
</protein>
<accession>A0ABS4BWN3</accession>